<evidence type="ECO:0000313" key="1">
    <source>
        <dbReference type="EMBL" id="TFK62825.1"/>
    </source>
</evidence>
<feature type="non-terminal residue" evidence="1">
    <location>
        <position position="1"/>
    </location>
</feature>
<gene>
    <name evidence="1" type="ORF">BDN72DRAFT_726779</name>
</gene>
<feature type="non-terminal residue" evidence="1">
    <location>
        <position position="168"/>
    </location>
</feature>
<name>A0ACD3ABM2_9AGAR</name>
<keyword evidence="2" id="KW-1185">Reference proteome</keyword>
<evidence type="ECO:0000313" key="2">
    <source>
        <dbReference type="Proteomes" id="UP000308600"/>
    </source>
</evidence>
<reference evidence="1 2" key="1">
    <citation type="journal article" date="2019" name="Nat. Ecol. Evol.">
        <title>Megaphylogeny resolves global patterns of mushroom evolution.</title>
        <authorList>
            <person name="Varga T."/>
            <person name="Krizsan K."/>
            <person name="Foldi C."/>
            <person name="Dima B."/>
            <person name="Sanchez-Garcia M."/>
            <person name="Sanchez-Ramirez S."/>
            <person name="Szollosi G.J."/>
            <person name="Szarkandi J.G."/>
            <person name="Papp V."/>
            <person name="Albert L."/>
            <person name="Andreopoulos W."/>
            <person name="Angelini C."/>
            <person name="Antonin V."/>
            <person name="Barry K.W."/>
            <person name="Bougher N.L."/>
            <person name="Buchanan P."/>
            <person name="Buyck B."/>
            <person name="Bense V."/>
            <person name="Catcheside P."/>
            <person name="Chovatia M."/>
            <person name="Cooper J."/>
            <person name="Damon W."/>
            <person name="Desjardin D."/>
            <person name="Finy P."/>
            <person name="Geml J."/>
            <person name="Haridas S."/>
            <person name="Hughes K."/>
            <person name="Justo A."/>
            <person name="Karasinski D."/>
            <person name="Kautmanova I."/>
            <person name="Kiss B."/>
            <person name="Kocsube S."/>
            <person name="Kotiranta H."/>
            <person name="LaButti K.M."/>
            <person name="Lechner B.E."/>
            <person name="Liimatainen K."/>
            <person name="Lipzen A."/>
            <person name="Lukacs Z."/>
            <person name="Mihaltcheva S."/>
            <person name="Morgado L.N."/>
            <person name="Niskanen T."/>
            <person name="Noordeloos M.E."/>
            <person name="Ohm R.A."/>
            <person name="Ortiz-Santana B."/>
            <person name="Ovrebo C."/>
            <person name="Racz N."/>
            <person name="Riley R."/>
            <person name="Savchenko A."/>
            <person name="Shiryaev A."/>
            <person name="Soop K."/>
            <person name="Spirin V."/>
            <person name="Szebenyi C."/>
            <person name="Tomsovsky M."/>
            <person name="Tulloss R.E."/>
            <person name="Uehling J."/>
            <person name="Grigoriev I.V."/>
            <person name="Vagvolgyi C."/>
            <person name="Papp T."/>
            <person name="Martin F.M."/>
            <person name="Miettinen O."/>
            <person name="Hibbett D.S."/>
            <person name="Nagy L.G."/>
        </authorList>
    </citation>
    <scope>NUCLEOTIDE SEQUENCE [LARGE SCALE GENOMIC DNA]</scope>
    <source>
        <strain evidence="1 2">NL-1719</strain>
    </source>
</reference>
<organism evidence="1 2">
    <name type="scientific">Pluteus cervinus</name>
    <dbReference type="NCBI Taxonomy" id="181527"/>
    <lineage>
        <taxon>Eukaryota</taxon>
        <taxon>Fungi</taxon>
        <taxon>Dikarya</taxon>
        <taxon>Basidiomycota</taxon>
        <taxon>Agaricomycotina</taxon>
        <taxon>Agaricomycetes</taxon>
        <taxon>Agaricomycetidae</taxon>
        <taxon>Agaricales</taxon>
        <taxon>Pluteineae</taxon>
        <taxon>Pluteaceae</taxon>
        <taxon>Pluteus</taxon>
    </lineage>
</organism>
<dbReference type="EMBL" id="ML208557">
    <property type="protein sequence ID" value="TFK62825.1"/>
    <property type="molecule type" value="Genomic_DNA"/>
</dbReference>
<proteinExistence type="predicted"/>
<dbReference type="Proteomes" id="UP000308600">
    <property type="component" value="Unassembled WGS sequence"/>
</dbReference>
<protein>
    <submittedName>
        <fullName evidence="1">Uncharacterized protein</fullName>
    </submittedName>
</protein>
<accession>A0ACD3ABM2</accession>
<sequence>VIKAVHNDTNEIMGFICWVQRGYVPRPPQPEATAGRLSELSDETEQKKTKIQVMEDMEDKHFVDFMTEIMPEGTKCWFVGGLNVSPKFHRMGVARALLSWGTSRAERDGVFAWVHSSDSAWQAYSACGFEIVRVLRTDLDAYAEGDAVDKGPGEGGKWGVYTVRYMVY</sequence>